<evidence type="ECO:0000256" key="1">
    <source>
        <dbReference type="ARBA" id="ARBA00003788"/>
    </source>
</evidence>
<keyword evidence="2" id="KW-0663">Pyridoxal phosphate</keyword>
<comment type="function">
    <text evidence="1">The glycine cleavage system catalyzes the degradation of glycine. The P protein binds the alpha-amino group of glycine through its pyridoxal phosphate cofactor; CO(2) is released and the remaining methylamine moiety is then transferred to the lipoamide cofactor of the H protein.</text>
</comment>
<evidence type="ECO:0000313" key="6">
    <source>
        <dbReference type="Proteomes" id="UP000323521"/>
    </source>
</evidence>
<dbReference type="PANTHER" id="PTHR11773:SF1">
    <property type="entry name" value="GLYCINE DEHYDROGENASE (DECARBOXYLATING), MITOCHONDRIAL"/>
    <property type="match status" value="1"/>
</dbReference>
<dbReference type="Pfam" id="PF00266">
    <property type="entry name" value="Aminotran_5"/>
    <property type="match status" value="1"/>
</dbReference>
<evidence type="ECO:0000259" key="3">
    <source>
        <dbReference type="Pfam" id="PF00266"/>
    </source>
</evidence>
<evidence type="ECO:0000259" key="4">
    <source>
        <dbReference type="Pfam" id="PF21478"/>
    </source>
</evidence>
<dbReference type="GO" id="GO:0016594">
    <property type="term" value="F:glycine binding"/>
    <property type="evidence" value="ECO:0007669"/>
    <property type="project" value="TreeGrafter"/>
</dbReference>
<dbReference type="InterPro" id="IPR015424">
    <property type="entry name" value="PyrdxlP-dep_Trfase"/>
</dbReference>
<dbReference type="SUPFAM" id="SSF53383">
    <property type="entry name" value="PLP-dependent transferases"/>
    <property type="match status" value="1"/>
</dbReference>
<feature type="domain" description="Glycine dehydrogenase C-terminal" evidence="4">
    <location>
        <begin position="370"/>
        <end position="475"/>
    </location>
</feature>
<dbReference type="GO" id="GO:0004375">
    <property type="term" value="F:glycine dehydrogenase (decarboxylating) activity"/>
    <property type="evidence" value="ECO:0007669"/>
    <property type="project" value="InterPro"/>
</dbReference>
<name>A0A3G1KZ53_FORW1</name>
<organism evidence="5 6">
    <name type="scientific">Formimonas warabiya</name>
    <dbReference type="NCBI Taxonomy" id="1761012"/>
    <lineage>
        <taxon>Bacteria</taxon>
        <taxon>Bacillati</taxon>
        <taxon>Bacillota</taxon>
        <taxon>Clostridia</taxon>
        <taxon>Eubacteriales</taxon>
        <taxon>Peptococcaceae</taxon>
        <taxon>Candidatus Formimonas</taxon>
    </lineage>
</organism>
<dbReference type="GO" id="GO:0019464">
    <property type="term" value="P:glycine decarboxylation via glycine cleavage system"/>
    <property type="evidence" value="ECO:0007669"/>
    <property type="project" value="TreeGrafter"/>
</dbReference>
<dbReference type="KEGG" id="fwa:DCMF_26220"/>
<dbReference type="InterPro" id="IPR049316">
    <property type="entry name" value="GDC-P_C"/>
</dbReference>
<dbReference type="EMBL" id="CP017634">
    <property type="protein sequence ID" value="ATW27783.1"/>
    <property type="molecule type" value="Genomic_DNA"/>
</dbReference>
<keyword evidence="6" id="KW-1185">Reference proteome</keyword>
<accession>A0A3G1KZ53</accession>
<dbReference type="Gene3D" id="6.20.440.10">
    <property type="match status" value="1"/>
</dbReference>
<dbReference type="Proteomes" id="UP000323521">
    <property type="component" value="Chromosome"/>
</dbReference>
<dbReference type="InterPro" id="IPR020581">
    <property type="entry name" value="GDC_P"/>
</dbReference>
<dbReference type="Gene3D" id="3.40.640.10">
    <property type="entry name" value="Type I PLP-dependent aspartate aminotransferase-like (Major domain)"/>
    <property type="match status" value="1"/>
</dbReference>
<dbReference type="AlphaFoldDB" id="A0A3G1KZ53"/>
<gene>
    <name evidence="5" type="ORF">DCMF_26220</name>
</gene>
<protein>
    <submittedName>
        <fullName evidence="5">Glycine dehydrogenase subunit 2</fullName>
    </submittedName>
</protein>
<evidence type="ECO:0000313" key="5">
    <source>
        <dbReference type="EMBL" id="ATW27783.1"/>
    </source>
</evidence>
<reference evidence="5 6" key="1">
    <citation type="submission" date="2016-10" db="EMBL/GenBank/DDBJ databases">
        <title>Complete Genome Sequence of Peptococcaceae strain DCMF.</title>
        <authorList>
            <person name="Edwards R.J."/>
            <person name="Holland S.I."/>
            <person name="Deshpande N.P."/>
            <person name="Wong Y.K."/>
            <person name="Ertan H."/>
            <person name="Manefield M."/>
            <person name="Russell T.L."/>
            <person name="Lee M.J."/>
        </authorList>
    </citation>
    <scope>NUCLEOTIDE SEQUENCE [LARGE SCALE GENOMIC DNA]</scope>
    <source>
        <strain evidence="5 6">DCMF</strain>
    </source>
</reference>
<dbReference type="GO" id="GO:0005829">
    <property type="term" value="C:cytosol"/>
    <property type="evidence" value="ECO:0007669"/>
    <property type="project" value="TreeGrafter"/>
</dbReference>
<dbReference type="PANTHER" id="PTHR11773">
    <property type="entry name" value="GLYCINE DEHYDROGENASE, DECARBOXYLATING"/>
    <property type="match status" value="1"/>
</dbReference>
<dbReference type="GO" id="GO:0030170">
    <property type="term" value="F:pyridoxal phosphate binding"/>
    <property type="evidence" value="ECO:0007669"/>
    <property type="project" value="TreeGrafter"/>
</dbReference>
<dbReference type="Pfam" id="PF21478">
    <property type="entry name" value="GcvP2_C"/>
    <property type="match status" value="1"/>
</dbReference>
<dbReference type="NCBIfam" id="NF003346">
    <property type="entry name" value="PRK04366.1"/>
    <property type="match status" value="1"/>
</dbReference>
<evidence type="ECO:0000256" key="2">
    <source>
        <dbReference type="ARBA" id="ARBA00022898"/>
    </source>
</evidence>
<dbReference type="InterPro" id="IPR015421">
    <property type="entry name" value="PyrdxlP-dep_Trfase_major"/>
</dbReference>
<proteinExistence type="predicted"/>
<dbReference type="OrthoDB" id="9801272at2"/>
<feature type="domain" description="Aminotransferase class V" evidence="3">
    <location>
        <begin position="148"/>
        <end position="315"/>
    </location>
</feature>
<sequence length="519" mass="58246">MGIVKIKEDFHEARWCEPIIYELSTPGQRGVLVPLPDEETKNAAGDVLSAIPEGMRRKALHLPEMDQKHVLQHYLRLSQETLGANLTNDISEGTCTMKYNPRVNEDLVAGHKFAELHPLQDDDTTQGVLEIHYKFEQIVKEISGLDRVTFQPGGGNHAVYTAASIVRAYWEEKGELDQRDEVITTIFSHPCDAAAPHVAGFKIITLYPDKDGFPDIEALKAAVSERTAAIFMTNPEDIGLYNPRVAEFVEIVHGVGGLCFYDQANANAFLGVARAKEAGFDMCHFNVHKTFGTPHGSSGPACGALCCKEEFAKYLPAPTVEFDGKKYYLEYNRPQSIGKVRDFISVAGVVVKAYAWTMNLGADGLRECADISVINNNYFEKKLLEIPGLSECFAGNGHRRQEQVRYSWAKLKEDTGVGTVEVCNRIVDYSLPHYWFSHHPWEIPEPMTLEPCESYSKDDLDEYAAILKRVSEEAYHNPEIVMNAPHKASAHKRNDEAALDDPNKWATTWKAYVRKHRSK</sequence>
<dbReference type="GO" id="GO:0005960">
    <property type="term" value="C:glycine cleavage complex"/>
    <property type="evidence" value="ECO:0007669"/>
    <property type="project" value="TreeGrafter"/>
</dbReference>
<dbReference type="InterPro" id="IPR000192">
    <property type="entry name" value="Aminotrans_V_dom"/>
</dbReference>
<dbReference type="RefSeq" id="WP_148137167.1">
    <property type="nucleotide sequence ID" value="NZ_CP017634.1"/>
</dbReference>